<dbReference type="Proteomes" id="UP001328733">
    <property type="component" value="Unassembled WGS sequence"/>
</dbReference>
<dbReference type="AlphaFoldDB" id="A0AAW9QNL5"/>
<comment type="caution">
    <text evidence="1">The sequence shown here is derived from an EMBL/GenBank/DDBJ whole genome shotgun (WGS) entry which is preliminary data.</text>
</comment>
<dbReference type="EMBL" id="JBAFSM010000047">
    <property type="protein sequence ID" value="MEG3439382.1"/>
    <property type="molecule type" value="Genomic_DNA"/>
</dbReference>
<accession>A0AAW9QNL5</accession>
<name>A0AAW9QNL5_9CHRO</name>
<sequence>MAENLSPSLEIVSNLPGRIRFRFPRRFETSIEPEQLKKRLLSLEGITEIRINALSRSIVVNFRPDKLTPDRVKEHINAVFQELSPPKKANVPPVVEEIVSPTVTEEIQPIPEAIGEKVSPPETEETSPIPAKISEPERILETVIPAIGEKISHHRGEETPPIPEKISEPERSLETVVPAIAIGESKRETIEHKIALEPLLNFCREQAETIEKLEEQRQELSVNARIGSYWLQKWHRYSPATVDSPPDTFFLAVSIDRLEKVTDWPKFARQQTETIELLQKQIAGLYSLAAIGSARLNRWRR</sequence>
<dbReference type="RefSeq" id="WP_332866868.1">
    <property type="nucleotide sequence ID" value="NZ_JBAFSM010000047.1"/>
</dbReference>
<evidence type="ECO:0008006" key="3">
    <source>
        <dbReference type="Google" id="ProtNLM"/>
    </source>
</evidence>
<dbReference type="Pfam" id="PF19991">
    <property type="entry name" value="HMA_2"/>
    <property type="match status" value="1"/>
</dbReference>
<protein>
    <recommendedName>
        <fullName evidence="3">HMA domain-containing protein</fullName>
    </recommendedName>
</protein>
<keyword evidence="2" id="KW-1185">Reference proteome</keyword>
<proteinExistence type="predicted"/>
<evidence type="ECO:0000313" key="1">
    <source>
        <dbReference type="EMBL" id="MEG3439382.1"/>
    </source>
</evidence>
<gene>
    <name evidence="1" type="ORF">V0288_19805</name>
</gene>
<reference evidence="1 2" key="1">
    <citation type="submission" date="2024-01" db="EMBL/GenBank/DDBJ databases">
        <title>Genomic insights into the taxonomy and metabolism of the cyanobacterium Pannus brasiliensis CCIBt3594.</title>
        <authorList>
            <person name="Machado M."/>
            <person name="Botero N.B."/>
            <person name="Andreote A.P.D."/>
            <person name="Feitosa A.M.T."/>
            <person name="Popin R."/>
            <person name="Sivonen K."/>
            <person name="Fiore M.F."/>
        </authorList>
    </citation>
    <scope>NUCLEOTIDE SEQUENCE [LARGE SCALE GENOMIC DNA]</scope>
    <source>
        <strain evidence="1 2">CCIBt3594</strain>
    </source>
</reference>
<evidence type="ECO:0000313" key="2">
    <source>
        <dbReference type="Proteomes" id="UP001328733"/>
    </source>
</evidence>
<organism evidence="1 2">
    <name type="scientific">Pannus brasiliensis CCIBt3594</name>
    <dbReference type="NCBI Taxonomy" id="1427578"/>
    <lineage>
        <taxon>Bacteria</taxon>
        <taxon>Bacillati</taxon>
        <taxon>Cyanobacteriota</taxon>
        <taxon>Cyanophyceae</taxon>
        <taxon>Oscillatoriophycideae</taxon>
        <taxon>Chroococcales</taxon>
        <taxon>Microcystaceae</taxon>
        <taxon>Pannus</taxon>
    </lineage>
</organism>